<organism evidence="2 3">
    <name type="scientific">Caenorhabditis angaria</name>
    <dbReference type="NCBI Taxonomy" id="860376"/>
    <lineage>
        <taxon>Eukaryota</taxon>
        <taxon>Metazoa</taxon>
        <taxon>Ecdysozoa</taxon>
        <taxon>Nematoda</taxon>
        <taxon>Chromadorea</taxon>
        <taxon>Rhabditida</taxon>
        <taxon>Rhabditina</taxon>
        <taxon>Rhabditomorpha</taxon>
        <taxon>Rhabditoidea</taxon>
        <taxon>Rhabditidae</taxon>
        <taxon>Peloderinae</taxon>
        <taxon>Caenorhabditis</taxon>
    </lineage>
</organism>
<protein>
    <submittedName>
        <fullName evidence="2">Uncharacterized protein</fullName>
    </submittedName>
</protein>
<sequence>MIIFVFICGSIWMLIIGSFMWPNETTRAKLNKDFVKKYNESAENIPFIIADYTNPDLGQNVLLAIGFAAFISNSSLIFDAGLAMKIHYAIKNLNLSENVKKVHRTLLVTLIAQTAIPSFLTFIPCCICWFYPIFNLDWSFLCNSILTPMLSAYPLIDPLVITFALADYRETVFKLFGKKTILVVSPTNPDLGDNALFAMALATLISMSSIIFDVVLATKIHLAIKVLNSSEHVKKMHRILLITLIAQTVIPLILTFIPCFISWIYPLLKLDLSSFCNSLLAPMISSYPVIDPLVIILALADYREAVLKVFRKRTVPYLNNNNILFLETTCV</sequence>
<dbReference type="SUPFAM" id="SSF81321">
    <property type="entry name" value="Family A G protein-coupled receptor-like"/>
    <property type="match status" value="2"/>
</dbReference>
<evidence type="ECO:0000256" key="1">
    <source>
        <dbReference type="SAM" id="Phobius"/>
    </source>
</evidence>
<evidence type="ECO:0000313" key="3">
    <source>
        <dbReference type="Proteomes" id="UP001152747"/>
    </source>
</evidence>
<evidence type="ECO:0000313" key="2">
    <source>
        <dbReference type="EMBL" id="CAI5450693.1"/>
    </source>
</evidence>
<feature type="transmembrane region" description="Helical" evidence="1">
    <location>
        <begin position="284"/>
        <end position="302"/>
    </location>
</feature>
<keyword evidence="1" id="KW-1133">Transmembrane helix</keyword>
<dbReference type="Pfam" id="PF10319">
    <property type="entry name" value="7TM_GPCR_Srj"/>
    <property type="match status" value="2"/>
</dbReference>
<reference evidence="2" key="1">
    <citation type="submission" date="2022-11" db="EMBL/GenBank/DDBJ databases">
        <authorList>
            <person name="Kikuchi T."/>
        </authorList>
    </citation>
    <scope>NUCLEOTIDE SEQUENCE</scope>
    <source>
        <strain evidence="2">PS1010</strain>
    </source>
</reference>
<feature type="transmembrane region" description="Helical" evidence="1">
    <location>
        <begin position="105"/>
        <end position="134"/>
    </location>
</feature>
<feature type="transmembrane region" description="Helical" evidence="1">
    <location>
        <begin position="5"/>
        <end position="22"/>
    </location>
</feature>
<dbReference type="PANTHER" id="PTHR45907">
    <property type="entry name" value="SERPENTINE RECEPTOR, CLASS J"/>
    <property type="match status" value="1"/>
</dbReference>
<dbReference type="AlphaFoldDB" id="A0A9P1IRE4"/>
<keyword evidence="1" id="KW-0812">Transmembrane</keyword>
<feature type="transmembrane region" description="Helical" evidence="1">
    <location>
        <begin position="239"/>
        <end position="264"/>
    </location>
</feature>
<dbReference type="InterPro" id="IPR019423">
    <property type="entry name" value="7TM_GPCR_serpentine_rcpt_Srj"/>
</dbReference>
<feature type="transmembrane region" description="Helical" evidence="1">
    <location>
        <begin position="61"/>
        <end position="84"/>
    </location>
</feature>
<keyword evidence="1" id="KW-0472">Membrane</keyword>
<dbReference type="PANTHER" id="PTHR45907:SF16">
    <property type="entry name" value="SERPENTINE RECEPTOR, CLASS J"/>
    <property type="match status" value="1"/>
</dbReference>
<proteinExistence type="predicted"/>
<accession>A0A9P1IRE4</accession>
<feature type="transmembrane region" description="Helical" evidence="1">
    <location>
        <begin position="195"/>
        <end position="218"/>
    </location>
</feature>
<gene>
    <name evidence="2" type="ORF">CAMP_LOCUS13330</name>
</gene>
<comment type="caution">
    <text evidence="2">The sequence shown here is derived from an EMBL/GenBank/DDBJ whole genome shotgun (WGS) entry which is preliminary data.</text>
</comment>
<name>A0A9P1IRE4_9PELO</name>
<dbReference type="Proteomes" id="UP001152747">
    <property type="component" value="Unassembled WGS sequence"/>
</dbReference>
<dbReference type="EMBL" id="CANHGI010000005">
    <property type="protein sequence ID" value="CAI5450693.1"/>
    <property type="molecule type" value="Genomic_DNA"/>
</dbReference>
<keyword evidence="3" id="KW-1185">Reference proteome</keyword>